<gene>
    <name evidence="1" type="ORF">L3Q82_009335</name>
</gene>
<keyword evidence="2" id="KW-1185">Reference proteome</keyword>
<dbReference type="EMBL" id="CM041540">
    <property type="protein sequence ID" value="KAI3366652.1"/>
    <property type="molecule type" value="Genomic_DNA"/>
</dbReference>
<dbReference type="Proteomes" id="UP000831701">
    <property type="component" value="Chromosome 10"/>
</dbReference>
<sequence>SEIRLSIAERWHYFICRSLSSLYSSSHPLFLNCSSICLYLSPQNSPLFQYLHDLGHTDFEACPTASQEEECGGQEGDLTSPEEDPQKTSGGRLGRLAEALWRWSPIHQAAASRKLGQQLDCVFGQYSVRCILDQDVLLQEDVELIELLDPSLLTLGSSPPGSPSRASALPRPGLIAKPSLWDMAGLVGLAAVLLGLCSASEGLWSLAAAPWGLALLGWVGLRGITLWRQGRMQRAVHARATQLQTLVHNSKTLTGLSRKALRLVQETEVISRGFTLVIQCCVCPPASLGRLHSCITFHLSSLLDRVSAARSFSRAGPGAMPRGQQLIGLRKALYRALRTAFRASRRATCHMLKAYPLP</sequence>
<reference evidence="1" key="1">
    <citation type="submission" date="2022-04" db="EMBL/GenBank/DDBJ databases">
        <title>Jade perch genome.</title>
        <authorList>
            <person name="Chao B."/>
        </authorList>
    </citation>
    <scope>NUCLEOTIDE SEQUENCE</scope>
    <source>
        <strain evidence="1">CB-2022</strain>
    </source>
</reference>
<protein>
    <submittedName>
        <fullName evidence="1">Uncharacterized protein</fullName>
    </submittedName>
</protein>
<evidence type="ECO:0000313" key="2">
    <source>
        <dbReference type="Proteomes" id="UP000831701"/>
    </source>
</evidence>
<accession>A0ACB8WHA3</accession>
<comment type="caution">
    <text evidence="1">The sequence shown here is derived from an EMBL/GenBank/DDBJ whole genome shotgun (WGS) entry which is preliminary data.</text>
</comment>
<organism evidence="1 2">
    <name type="scientific">Scortum barcoo</name>
    <name type="common">barcoo grunter</name>
    <dbReference type="NCBI Taxonomy" id="214431"/>
    <lineage>
        <taxon>Eukaryota</taxon>
        <taxon>Metazoa</taxon>
        <taxon>Chordata</taxon>
        <taxon>Craniata</taxon>
        <taxon>Vertebrata</taxon>
        <taxon>Euteleostomi</taxon>
        <taxon>Actinopterygii</taxon>
        <taxon>Neopterygii</taxon>
        <taxon>Teleostei</taxon>
        <taxon>Neoteleostei</taxon>
        <taxon>Acanthomorphata</taxon>
        <taxon>Eupercaria</taxon>
        <taxon>Centrarchiformes</taxon>
        <taxon>Terapontoidei</taxon>
        <taxon>Terapontidae</taxon>
        <taxon>Scortum</taxon>
    </lineage>
</organism>
<feature type="non-terminal residue" evidence="1">
    <location>
        <position position="1"/>
    </location>
</feature>
<name>A0ACB8WHA3_9TELE</name>
<proteinExistence type="predicted"/>
<evidence type="ECO:0000313" key="1">
    <source>
        <dbReference type="EMBL" id="KAI3366652.1"/>
    </source>
</evidence>